<feature type="region of interest" description="Disordered" evidence="1">
    <location>
        <begin position="114"/>
        <end position="134"/>
    </location>
</feature>
<name>A0A5B7DPB0_PORTR</name>
<dbReference type="Proteomes" id="UP000324222">
    <property type="component" value="Unassembled WGS sequence"/>
</dbReference>
<proteinExistence type="predicted"/>
<sequence length="134" mass="14231">MFLEHLHLASPGKLEGSSISGGKANCVGLMAAAALTKVSRGESDTSNSLPPEQTLFSLVSDLITIANVTHNVTIQNDEMPQLSPVWSHSPLTLCTDDMPSARWVSPLHPASKKPATGLACHPRPLHPATRHTPV</sequence>
<accession>A0A5B7DPB0</accession>
<keyword evidence="3" id="KW-1185">Reference proteome</keyword>
<gene>
    <name evidence="2" type="ORF">E2C01_016341</name>
</gene>
<dbReference type="AlphaFoldDB" id="A0A5B7DPB0"/>
<reference evidence="2 3" key="1">
    <citation type="submission" date="2019-05" db="EMBL/GenBank/DDBJ databases">
        <title>Another draft genome of Portunus trituberculatus and its Hox gene families provides insights of decapod evolution.</title>
        <authorList>
            <person name="Jeong J.-H."/>
            <person name="Song I."/>
            <person name="Kim S."/>
            <person name="Choi T."/>
            <person name="Kim D."/>
            <person name="Ryu S."/>
            <person name="Kim W."/>
        </authorList>
    </citation>
    <scope>NUCLEOTIDE SEQUENCE [LARGE SCALE GENOMIC DNA]</scope>
    <source>
        <tissue evidence="2">Muscle</tissue>
    </source>
</reference>
<dbReference type="EMBL" id="VSRR010001189">
    <property type="protein sequence ID" value="MPC23298.1"/>
    <property type="molecule type" value="Genomic_DNA"/>
</dbReference>
<protein>
    <submittedName>
        <fullName evidence="2">Uncharacterized protein</fullName>
    </submittedName>
</protein>
<evidence type="ECO:0000256" key="1">
    <source>
        <dbReference type="SAM" id="MobiDB-lite"/>
    </source>
</evidence>
<comment type="caution">
    <text evidence="2">The sequence shown here is derived from an EMBL/GenBank/DDBJ whole genome shotgun (WGS) entry which is preliminary data.</text>
</comment>
<evidence type="ECO:0000313" key="2">
    <source>
        <dbReference type="EMBL" id="MPC23298.1"/>
    </source>
</evidence>
<evidence type="ECO:0000313" key="3">
    <source>
        <dbReference type="Proteomes" id="UP000324222"/>
    </source>
</evidence>
<organism evidence="2 3">
    <name type="scientific">Portunus trituberculatus</name>
    <name type="common">Swimming crab</name>
    <name type="synonym">Neptunus trituberculatus</name>
    <dbReference type="NCBI Taxonomy" id="210409"/>
    <lineage>
        <taxon>Eukaryota</taxon>
        <taxon>Metazoa</taxon>
        <taxon>Ecdysozoa</taxon>
        <taxon>Arthropoda</taxon>
        <taxon>Crustacea</taxon>
        <taxon>Multicrustacea</taxon>
        <taxon>Malacostraca</taxon>
        <taxon>Eumalacostraca</taxon>
        <taxon>Eucarida</taxon>
        <taxon>Decapoda</taxon>
        <taxon>Pleocyemata</taxon>
        <taxon>Brachyura</taxon>
        <taxon>Eubrachyura</taxon>
        <taxon>Portunoidea</taxon>
        <taxon>Portunidae</taxon>
        <taxon>Portuninae</taxon>
        <taxon>Portunus</taxon>
    </lineage>
</organism>